<sequence length="55" mass="6201">MNRILFLNTIVVDHDNHAVSRIVKQGNAQRDVVIVAVRLLLRSRRGKNNVGLVIV</sequence>
<proteinExistence type="predicted"/>
<name>A0A193QFU3_SODGM</name>
<accession>A0A193QFU3</accession>
<reference evidence="1 2" key="1">
    <citation type="submission" date="2015-05" db="EMBL/GenBank/DDBJ databases">
        <authorList>
            <person name="Goodhead I."/>
        </authorList>
    </citation>
    <scope>NUCLEOTIDE SEQUENCE [LARGE SCALE GENOMIC DNA]</scope>
    <source>
        <strain evidence="2">morsitans</strain>
    </source>
</reference>
<evidence type="ECO:0000313" key="1">
    <source>
        <dbReference type="EMBL" id="CRL44049.1"/>
    </source>
</evidence>
<evidence type="ECO:0000313" key="2">
    <source>
        <dbReference type="Proteomes" id="UP000245838"/>
    </source>
</evidence>
<gene>
    <name evidence="1" type="ORF">SGGMMB4_00927</name>
</gene>
<dbReference type="AlphaFoldDB" id="A0A193QFU3"/>
<dbReference type="Proteomes" id="UP000245838">
    <property type="component" value="Chromosome sggmmb4_Chromosome"/>
</dbReference>
<organism evidence="1 2">
    <name type="scientific">Sodalis glossinidius (strain morsitans)</name>
    <dbReference type="NCBI Taxonomy" id="343509"/>
    <lineage>
        <taxon>Bacteria</taxon>
        <taxon>Pseudomonadati</taxon>
        <taxon>Pseudomonadota</taxon>
        <taxon>Gammaproteobacteria</taxon>
        <taxon>Enterobacterales</taxon>
        <taxon>Bruguierivoracaceae</taxon>
        <taxon>Sodalis</taxon>
    </lineage>
</organism>
<protein>
    <submittedName>
        <fullName evidence="1">Uncharacterized protein</fullName>
    </submittedName>
</protein>
<dbReference type="EMBL" id="LN854557">
    <property type="protein sequence ID" value="CRL44049.1"/>
    <property type="molecule type" value="Genomic_DNA"/>
</dbReference>